<dbReference type="Proteomes" id="UP001056120">
    <property type="component" value="Linkage Group LG17"/>
</dbReference>
<keyword evidence="2" id="KW-1185">Reference proteome</keyword>
<gene>
    <name evidence="1" type="ORF">L1987_50750</name>
</gene>
<reference evidence="2" key="1">
    <citation type="journal article" date="2022" name="Mol. Ecol. Resour.">
        <title>The genomes of chicory, endive, great burdock and yacon provide insights into Asteraceae palaeo-polyploidization history and plant inulin production.</title>
        <authorList>
            <person name="Fan W."/>
            <person name="Wang S."/>
            <person name="Wang H."/>
            <person name="Wang A."/>
            <person name="Jiang F."/>
            <person name="Liu H."/>
            <person name="Zhao H."/>
            <person name="Xu D."/>
            <person name="Zhang Y."/>
        </authorList>
    </citation>
    <scope>NUCLEOTIDE SEQUENCE [LARGE SCALE GENOMIC DNA]</scope>
    <source>
        <strain evidence="2">cv. Yunnan</strain>
    </source>
</reference>
<protein>
    <submittedName>
        <fullName evidence="1">Uncharacterized protein</fullName>
    </submittedName>
</protein>
<organism evidence="1 2">
    <name type="scientific">Smallanthus sonchifolius</name>
    <dbReference type="NCBI Taxonomy" id="185202"/>
    <lineage>
        <taxon>Eukaryota</taxon>
        <taxon>Viridiplantae</taxon>
        <taxon>Streptophyta</taxon>
        <taxon>Embryophyta</taxon>
        <taxon>Tracheophyta</taxon>
        <taxon>Spermatophyta</taxon>
        <taxon>Magnoliopsida</taxon>
        <taxon>eudicotyledons</taxon>
        <taxon>Gunneridae</taxon>
        <taxon>Pentapetalae</taxon>
        <taxon>asterids</taxon>
        <taxon>campanulids</taxon>
        <taxon>Asterales</taxon>
        <taxon>Asteraceae</taxon>
        <taxon>Asteroideae</taxon>
        <taxon>Heliantheae alliance</taxon>
        <taxon>Millerieae</taxon>
        <taxon>Smallanthus</taxon>
    </lineage>
</organism>
<comment type="caution">
    <text evidence="1">The sequence shown here is derived from an EMBL/GenBank/DDBJ whole genome shotgun (WGS) entry which is preliminary data.</text>
</comment>
<proteinExistence type="predicted"/>
<sequence>MTNFHETLYRSNNLLKFRPIIKQSSSIEEDGGSPDRYLENNSIADYMRFKKGDSGELQTAVVSYQKKFPSSVLQPFLEVDLVSTIHIADKES</sequence>
<evidence type="ECO:0000313" key="1">
    <source>
        <dbReference type="EMBL" id="KAI3760356.1"/>
    </source>
</evidence>
<name>A0ACB9ENU3_9ASTR</name>
<reference evidence="1 2" key="2">
    <citation type="journal article" date="2022" name="Mol. Ecol. Resour.">
        <title>The genomes of chicory, endive, great burdock and yacon provide insights into Asteraceae paleo-polyploidization history and plant inulin production.</title>
        <authorList>
            <person name="Fan W."/>
            <person name="Wang S."/>
            <person name="Wang H."/>
            <person name="Wang A."/>
            <person name="Jiang F."/>
            <person name="Liu H."/>
            <person name="Zhao H."/>
            <person name="Xu D."/>
            <person name="Zhang Y."/>
        </authorList>
    </citation>
    <scope>NUCLEOTIDE SEQUENCE [LARGE SCALE GENOMIC DNA]</scope>
    <source>
        <strain evidence="2">cv. Yunnan</strain>
        <tissue evidence="1">Leaves</tissue>
    </source>
</reference>
<accession>A0ACB9ENU3</accession>
<evidence type="ECO:0000313" key="2">
    <source>
        <dbReference type="Proteomes" id="UP001056120"/>
    </source>
</evidence>
<dbReference type="EMBL" id="CM042034">
    <property type="protein sequence ID" value="KAI3760356.1"/>
    <property type="molecule type" value="Genomic_DNA"/>
</dbReference>